<comment type="caution">
    <text evidence="6">The sequence shown here is derived from an EMBL/GenBank/DDBJ whole genome shotgun (WGS) entry which is preliminary data.</text>
</comment>
<keyword evidence="5" id="KW-0732">Signal</keyword>
<keyword evidence="2" id="KW-0217">Developmental protein</keyword>
<evidence type="ECO:0000256" key="5">
    <source>
        <dbReference type="SAM" id="SignalP"/>
    </source>
</evidence>
<reference evidence="6" key="1">
    <citation type="journal article" date="2023" name="bioRxiv">
        <title>Improved chromosome-level genome assembly for marigold (Tagetes erecta).</title>
        <authorList>
            <person name="Jiang F."/>
            <person name="Yuan L."/>
            <person name="Wang S."/>
            <person name="Wang H."/>
            <person name="Xu D."/>
            <person name="Wang A."/>
            <person name="Fan W."/>
        </authorList>
    </citation>
    <scope>NUCLEOTIDE SEQUENCE</scope>
    <source>
        <strain evidence="6">WSJ</strain>
        <tissue evidence="6">Leaf</tissue>
    </source>
</reference>
<keyword evidence="4" id="KW-0379">Hydroxylation</keyword>
<comment type="similarity">
    <text evidence="1">Belongs to the CLV3/ESR signal peptide family.</text>
</comment>
<dbReference type="AlphaFoldDB" id="A0AAD8JMV5"/>
<keyword evidence="3" id="KW-0221">Differentiation</keyword>
<name>A0AAD8JMV5_TARER</name>
<dbReference type="PANTHER" id="PTHR34359">
    <property type="entry name" value="CLAVATA3/ESR (CLE)-RELATED PROTEIN 10"/>
    <property type="match status" value="1"/>
</dbReference>
<dbReference type="PANTHER" id="PTHR34359:SF28">
    <property type="entry name" value="CLAVATA3_ESR (CLE)-RELATED PROTEIN 12"/>
    <property type="match status" value="1"/>
</dbReference>
<gene>
    <name evidence="6" type="ORF">QVD17_39038</name>
</gene>
<protein>
    <submittedName>
        <fullName evidence="6">Uncharacterized protein</fullName>
    </submittedName>
</protein>
<dbReference type="GO" id="GO:0030154">
    <property type="term" value="P:cell differentiation"/>
    <property type="evidence" value="ECO:0007669"/>
    <property type="project" value="UniProtKB-KW"/>
</dbReference>
<evidence type="ECO:0000256" key="4">
    <source>
        <dbReference type="ARBA" id="ARBA00023278"/>
    </source>
</evidence>
<evidence type="ECO:0000313" key="7">
    <source>
        <dbReference type="Proteomes" id="UP001229421"/>
    </source>
</evidence>
<dbReference type="Proteomes" id="UP001229421">
    <property type="component" value="Unassembled WGS sequence"/>
</dbReference>
<dbReference type="InterPro" id="IPR039618">
    <property type="entry name" value="CLE9-13"/>
</dbReference>
<proteinExistence type="inferred from homology"/>
<evidence type="ECO:0000256" key="2">
    <source>
        <dbReference type="ARBA" id="ARBA00022473"/>
    </source>
</evidence>
<accession>A0AAD8JMV5</accession>
<evidence type="ECO:0000313" key="6">
    <source>
        <dbReference type="EMBL" id="KAK1407422.1"/>
    </source>
</evidence>
<organism evidence="6 7">
    <name type="scientific">Tagetes erecta</name>
    <name type="common">African marigold</name>
    <dbReference type="NCBI Taxonomy" id="13708"/>
    <lineage>
        <taxon>Eukaryota</taxon>
        <taxon>Viridiplantae</taxon>
        <taxon>Streptophyta</taxon>
        <taxon>Embryophyta</taxon>
        <taxon>Tracheophyta</taxon>
        <taxon>Spermatophyta</taxon>
        <taxon>Magnoliopsida</taxon>
        <taxon>eudicotyledons</taxon>
        <taxon>Gunneridae</taxon>
        <taxon>Pentapetalae</taxon>
        <taxon>asterids</taxon>
        <taxon>campanulids</taxon>
        <taxon>Asterales</taxon>
        <taxon>Asteraceae</taxon>
        <taxon>Asteroideae</taxon>
        <taxon>Heliantheae alliance</taxon>
        <taxon>Tageteae</taxon>
        <taxon>Tagetes</taxon>
    </lineage>
</organism>
<feature type="signal peptide" evidence="5">
    <location>
        <begin position="1"/>
        <end position="24"/>
    </location>
</feature>
<evidence type="ECO:0000256" key="1">
    <source>
        <dbReference type="ARBA" id="ARBA00005416"/>
    </source>
</evidence>
<keyword evidence="7" id="KW-1185">Reference proteome</keyword>
<dbReference type="EMBL" id="JAUHHV010000011">
    <property type="protein sequence ID" value="KAK1407422.1"/>
    <property type="molecule type" value="Genomic_DNA"/>
</dbReference>
<feature type="chain" id="PRO_5041968288" evidence="5">
    <location>
        <begin position="25"/>
        <end position="116"/>
    </location>
</feature>
<sequence length="116" mass="13334">MVVGPPRLPATLLIALSLLWFTTTTIFKQASPVITANFQVQQQDHHQHVVYQSLRHALHDIKALPSPVKFDFSVFVSRRHHHRKIGRGGFVTWSKFDTRYDVEMHLVPTGPNPLHH</sequence>
<evidence type="ECO:0000256" key="3">
    <source>
        <dbReference type="ARBA" id="ARBA00022782"/>
    </source>
</evidence>